<dbReference type="RefSeq" id="WP_193718209.1">
    <property type="nucleotide sequence ID" value="NZ_JACSPN010000001.1"/>
</dbReference>
<accession>A0A9D5U5G5</accession>
<reference evidence="2 3" key="1">
    <citation type="submission" date="2020-08" db="EMBL/GenBank/DDBJ databases">
        <title>A Genomic Blueprint of the Chicken Gut Microbiome.</title>
        <authorList>
            <person name="Gilroy R."/>
            <person name="Ravi A."/>
            <person name="Getino M."/>
            <person name="Pursley I."/>
            <person name="Horton D.L."/>
            <person name="Alikhan N.-F."/>
            <person name="Baker D."/>
            <person name="Gharbi K."/>
            <person name="Hall N."/>
            <person name="Watson M."/>
            <person name="Adriaenssens E.M."/>
            <person name="Foster-Nyarko E."/>
            <person name="Jarju S."/>
            <person name="Secka A."/>
            <person name="Antonio M."/>
            <person name="Oren A."/>
            <person name="Chaudhuri R."/>
            <person name="La Ragione R.M."/>
            <person name="Hildebrand F."/>
            <person name="Pallen M.J."/>
        </authorList>
    </citation>
    <scope>NUCLEOTIDE SEQUENCE [LARGE SCALE GENOMIC DNA]</scope>
    <source>
        <strain evidence="2 3">Sa1BUA8</strain>
    </source>
</reference>
<dbReference type="Proteomes" id="UP000822993">
    <property type="component" value="Unassembled WGS sequence"/>
</dbReference>
<feature type="transmembrane region" description="Helical" evidence="1">
    <location>
        <begin position="44"/>
        <end position="67"/>
    </location>
</feature>
<evidence type="ECO:0000313" key="2">
    <source>
        <dbReference type="EMBL" id="MBE7698869.1"/>
    </source>
</evidence>
<proteinExistence type="predicted"/>
<evidence type="ECO:0000256" key="1">
    <source>
        <dbReference type="SAM" id="Phobius"/>
    </source>
</evidence>
<name>A0A9D5U5G5_9CELL</name>
<feature type="transmembrane region" description="Helical" evidence="1">
    <location>
        <begin position="20"/>
        <end position="38"/>
    </location>
</feature>
<keyword evidence="1" id="KW-0472">Membrane</keyword>
<keyword evidence="1" id="KW-0812">Transmembrane</keyword>
<feature type="transmembrane region" description="Helical" evidence="1">
    <location>
        <begin position="79"/>
        <end position="96"/>
    </location>
</feature>
<keyword evidence="1" id="KW-1133">Transmembrane helix</keyword>
<keyword evidence="3" id="KW-1185">Reference proteome</keyword>
<protein>
    <submittedName>
        <fullName evidence="2">Uncharacterized protein</fullName>
    </submittedName>
</protein>
<organism evidence="2 3">
    <name type="scientific">Oerskovia douganii</name>
    <dbReference type="NCBI Taxonomy" id="2762210"/>
    <lineage>
        <taxon>Bacteria</taxon>
        <taxon>Bacillati</taxon>
        <taxon>Actinomycetota</taxon>
        <taxon>Actinomycetes</taxon>
        <taxon>Micrococcales</taxon>
        <taxon>Cellulomonadaceae</taxon>
        <taxon>Oerskovia</taxon>
    </lineage>
</organism>
<dbReference type="EMBL" id="JACSPN010000001">
    <property type="protein sequence ID" value="MBE7698869.1"/>
    <property type="molecule type" value="Genomic_DNA"/>
</dbReference>
<dbReference type="AlphaFoldDB" id="A0A9D5U5G5"/>
<evidence type="ECO:0000313" key="3">
    <source>
        <dbReference type="Proteomes" id="UP000822993"/>
    </source>
</evidence>
<gene>
    <name evidence="2" type="ORF">H9623_00930</name>
</gene>
<sequence>MNIDELGQRAIRQAEKTRKVAIVGNFVLSLTMVTIGFASGEWGVAAIGLWGGAPVGVASLRLAVLRWPKLGAESKGRRVGLYVLALISSLALVTLVGAQLSYAAMAVLSPFVWGFEFLLGRDLAVRELGRVKEPAISRIA</sequence>
<comment type="caution">
    <text evidence="2">The sequence shown here is derived from an EMBL/GenBank/DDBJ whole genome shotgun (WGS) entry which is preliminary data.</text>
</comment>